<protein>
    <recommendedName>
        <fullName evidence="3">DUF1640 domain-containing protein</fullName>
    </recommendedName>
</protein>
<dbReference type="AlphaFoldDB" id="A0A450UZZ4"/>
<organism evidence="2">
    <name type="scientific">Candidatus Kentrum sp. LFY</name>
    <dbReference type="NCBI Taxonomy" id="2126342"/>
    <lineage>
        <taxon>Bacteria</taxon>
        <taxon>Pseudomonadati</taxon>
        <taxon>Pseudomonadota</taxon>
        <taxon>Gammaproteobacteria</taxon>
        <taxon>Candidatus Kentrum</taxon>
    </lineage>
</organism>
<name>A0A450UZZ4_9GAMM</name>
<evidence type="ECO:0000313" key="2">
    <source>
        <dbReference type="EMBL" id="VFJ98154.1"/>
    </source>
</evidence>
<accession>A0A450UZZ4</accession>
<reference evidence="2" key="1">
    <citation type="submission" date="2019-02" db="EMBL/GenBank/DDBJ databases">
        <authorList>
            <person name="Gruber-Vodicka R. H."/>
            <person name="Seah K. B. B."/>
        </authorList>
    </citation>
    <scope>NUCLEOTIDE SEQUENCE</scope>
    <source>
        <strain evidence="1">BECK_M6</strain>
        <strain evidence="2">BECK_M7</strain>
    </source>
</reference>
<dbReference type="EMBL" id="CAADFF010000114">
    <property type="protein sequence ID" value="VFJ98154.1"/>
    <property type="molecule type" value="Genomic_DNA"/>
</dbReference>
<gene>
    <name evidence="1" type="ORF">BECKLFY1418A_GA0070994_10718</name>
    <name evidence="2" type="ORF">BECKLFY1418B_GA0070995_11147</name>
</gene>
<evidence type="ECO:0000313" key="1">
    <source>
        <dbReference type="EMBL" id="VFJ97584.1"/>
    </source>
</evidence>
<proteinExistence type="predicted"/>
<dbReference type="EMBL" id="CAADFH010000071">
    <property type="protein sequence ID" value="VFJ97584.1"/>
    <property type="molecule type" value="Genomic_DNA"/>
</dbReference>
<evidence type="ECO:0008006" key="3">
    <source>
        <dbReference type="Google" id="ProtNLM"/>
    </source>
</evidence>
<sequence length="88" mass="9687">MAATTFDTLKFTQRLIEAGASPEFAEATAEAFKDAQHESRPVTKTDIDLLRSDLGGRIGTLESKIDSTRWILPILIVAIIAPQLKDLF</sequence>